<dbReference type="GO" id="GO:0009055">
    <property type="term" value="F:electron transfer activity"/>
    <property type="evidence" value="ECO:0007669"/>
    <property type="project" value="InterPro"/>
</dbReference>
<dbReference type="PROSITE" id="PS51007">
    <property type="entry name" value="CYTC"/>
    <property type="match status" value="1"/>
</dbReference>
<evidence type="ECO:0000313" key="8">
    <source>
        <dbReference type="Proteomes" id="UP000019460"/>
    </source>
</evidence>
<gene>
    <name evidence="7" type="ORF">D779_0795</name>
</gene>
<comment type="caution">
    <text evidence="7">The sequence shown here is derived from an EMBL/GenBank/DDBJ whole genome shotgun (WGS) entry which is preliminary data.</text>
</comment>
<evidence type="ECO:0000256" key="1">
    <source>
        <dbReference type="ARBA" id="ARBA00022617"/>
    </source>
</evidence>
<dbReference type="InterPro" id="IPR009056">
    <property type="entry name" value="Cyt_c-like_dom"/>
</dbReference>
<dbReference type="Proteomes" id="UP000019460">
    <property type="component" value="Unassembled WGS sequence"/>
</dbReference>
<name>W9VG09_9GAMM</name>
<keyword evidence="3 4" id="KW-0408">Iron</keyword>
<keyword evidence="5" id="KW-0732">Signal</keyword>
<keyword evidence="8" id="KW-1185">Reference proteome</keyword>
<dbReference type="InterPro" id="IPR036909">
    <property type="entry name" value="Cyt_c-like_dom_sf"/>
</dbReference>
<feature type="chain" id="PRO_5004934011" evidence="5">
    <location>
        <begin position="23"/>
        <end position="103"/>
    </location>
</feature>
<evidence type="ECO:0000256" key="2">
    <source>
        <dbReference type="ARBA" id="ARBA00022723"/>
    </source>
</evidence>
<dbReference type="Pfam" id="PF13442">
    <property type="entry name" value="Cytochrome_CBB3"/>
    <property type="match status" value="1"/>
</dbReference>
<keyword evidence="2 4" id="KW-0479">Metal-binding</keyword>
<evidence type="ECO:0000256" key="3">
    <source>
        <dbReference type="ARBA" id="ARBA00023004"/>
    </source>
</evidence>
<keyword evidence="1 4" id="KW-0349">Heme</keyword>
<feature type="signal peptide" evidence="5">
    <location>
        <begin position="1"/>
        <end position="22"/>
    </location>
</feature>
<proteinExistence type="predicted"/>
<evidence type="ECO:0000259" key="6">
    <source>
        <dbReference type="PROSITE" id="PS51007"/>
    </source>
</evidence>
<feature type="domain" description="Cytochrome c" evidence="6">
    <location>
        <begin position="20"/>
        <end position="103"/>
    </location>
</feature>
<sequence>MILRQAIAAIVLLFCTLATAFAADGAELYRTRLCDTCHGERPDAPVLPIYPKLAGQTATYLLQQMKDIRDGRRTNGLSVAMRTAVGPLPDAELEILAEWLANE</sequence>
<protein>
    <submittedName>
        <fullName evidence="7">Putative cytochrome c4 family protein</fullName>
    </submittedName>
</protein>
<dbReference type="STRING" id="1249627.D779_0795"/>
<evidence type="ECO:0000256" key="5">
    <source>
        <dbReference type="SAM" id="SignalP"/>
    </source>
</evidence>
<dbReference type="AlphaFoldDB" id="W9VG09"/>
<evidence type="ECO:0000256" key="4">
    <source>
        <dbReference type="PROSITE-ProRule" id="PRU00433"/>
    </source>
</evidence>
<dbReference type="eggNOG" id="COG2863">
    <property type="taxonomic scope" value="Bacteria"/>
</dbReference>
<dbReference type="GO" id="GO:0020037">
    <property type="term" value="F:heme binding"/>
    <property type="evidence" value="ECO:0007669"/>
    <property type="project" value="InterPro"/>
</dbReference>
<dbReference type="RefSeq" id="WP_094300767.1">
    <property type="nucleotide sequence ID" value="NZ_AONC01000018.1"/>
</dbReference>
<dbReference type="EMBL" id="AONC01000018">
    <property type="protein sequence ID" value="EXJ15931.1"/>
    <property type="molecule type" value="Genomic_DNA"/>
</dbReference>
<reference evidence="7 8" key="1">
    <citation type="submission" date="2012-11" db="EMBL/GenBank/DDBJ databases">
        <title>Genome assembly of Thiorhodococcus sp. AK35.</title>
        <authorList>
            <person name="Nupur N."/>
            <person name="Khatri I."/>
            <person name="Subramanian S."/>
            <person name="Pinnaka A."/>
        </authorList>
    </citation>
    <scope>NUCLEOTIDE SEQUENCE [LARGE SCALE GENOMIC DNA]</scope>
    <source>
        <strain evidence="7 8">AK35</strain>
    </source>
</reference>
<accession>W9VG09</accession>
<dbReference type="SUPFAM" id="SSF46626">
    <property type="entry name" value="Cytochrome c"/>
    <property type="match status" value="1"/>
</dbReference>
<dbReference type="GO" id="GO:0046872">
    <property type="term" value="F:metal ion binding"/>
    <property type="evidence" value="ECO:0007669"/>
    <property type="project" value="UniProtKB-KW"/>
</dbReference>
<dbReference type="Gene3D" id="1.10.760.10">
    <property type="entry name" value="Cytochrome c-like domain"/>
    <property type="match status" value="1"/>
</dbReference>
<organism evidence="7 8">
    <name type="scientific">Imhoffiella purpurea</name>
    <dbReference type="NCBI Taxonomy" id="1249627"/>
    <lineage>
        <taxon>Bacteria</taxon>
        <taxon>Pseudomonadati</taxon>
        <taxon>Pseudomonadota</taxon>
        <taxon>Gammaproteobacteria</taxon>
        <taxon>Chromatiales</taxon>
        <taxon>Chromatiaceae</taxon>
        <taxon>Imhoffiella</taxon>
    </lineage>
</organism>
<evidence type="ECO:0000313" key="7">
    <source>
        <dbReference type="EMBL" id="EXJ15931.1"/>
    </source>
</evidence>